<dbReference type="InterPro" id="IPR014027">
    <property type="entry name" value="UDP-Glc/GDP-Man_DH_C"/>
</dbReference>
<dbReference type="GO" id="GO:0000271">
    <property type="term" value="P:polysaccharide biosynthetic process"/>
    <property type="evidence" value="ECO:0007669"/>
    <property type="project" value="InterPro"/>
</dbReference>
<dbReference type="InterPro" id="IPR008927">
    <property type="entry name" value="6-PGluconate_DH-like_C_sf"/>
</dbReference>
<dbReference type="Pfam" id="PF03721">
    <property type="entry name" value="UDPG_MGDP_dh_N"/>
    <property type="match status" value="1"/>
</dbReference>
<keyword evidence="6" id="KW-1185">Reference proteome</keyword>
<dbReference type="GO" id="GO:0051287">
    <property type="term" value="F:NAD binding"/>
    <property type="evidence" value="ECO:0007669"/>
    <property type="project" value="InterPro"/>
</dbReference>
<dbReference type="RefSeq" id="WP_184478928.1">
    <property type="nucleotide sequence ID" value="NZ_JACHIV010000001.1"/>
</dbReference>
<evidence type="ECO:0000256" key="2">
    <source>
        <dbReference type="ARBA" id="ARBA00023027"/>
    </source>
</evidence>
<dbReference type="SUPFAM" id="SSF48179">
    <property type="entry name" value="6-phosphogluconate dehydrogenase C-terminal domain-like"/>
    <property type="match status" value="1"/>
</dbReference>
<evidence type="ECO:0000256" key="1">
    <source>
        <dbReference type="ARBA" id="ARBA00023002"/>
    </source>
</evidence>
<accession>A0A840NGK2</accession>
<comment type="caution">
    <text evidence="5">The sequence shown here is derived from an EMBL/GenBank/DDBJ whole genome shotgun (WGS) entry which is preliminary data.</text>
</comment>
<gene>
    <name evidence="5" type="ORF">BJ969_002303</name>
</gene>
<dbReference type="SUPFAM" id="SSF52413">
    <property type="entry name" value="UDP-glucose/GDP-mannose dehydrogenase C-terminal domain"/>
    <property type="match status" value="1"/>
</dbReference>
<evidence type="ECO:0000259" key="4">
    <source>
        <dbReference type="SMART" id="SM00984"/>
    </source>
</evidence>
<dbReference type="GO" id="GO:0016616">
    <property type="term" value="F:oxidoreductase activity, acting on the CH-OH group of donors, NAD or NADP as acceptor"/>
    <property type="evidence" value="ECO:0007669"/>
    <property type="project" value="InterPro"/>
</dbReference>
<reference evidence="5 6" key="1">
    <citation type="submission" date="2020-08" db="EMBL/GenBank/DDBJ databases">
        <title>Sequencing the genomes of 1000 actinobacteria strains.</title>
        <authorList>
            <person name="Klenk H.-P."/>
        </authorList>
    </citation>
    <scope>NUCLEOTIDE SEQUENCE [LARGE SCALE GENOMIC DNA]</scope>
    <source>
        <strain evidence="5 6">DSM 45582</strain>
    </source>
</reference>
<dbReference type="Pfam" id="PF00984">
    <property type="entry name" value="UDPG_MGDP_dh"/>
    <property type="match status" value="1"/>
</dbReference>
<dbReference type="SUPFAM" id="SSF51735">
    <property type="entry name" value="NAD(P)-binding Rossmann-fold domains"/>
    <property type="match status" value="1"/>
</dbReference>
<organism evidence="5 6">
    <name type="scientific">Saccharopolyspora gloriosae</name>
    <dbReference type="NCBI Taxonomy" id="455344"/>
    <lineage>
        <taxon>Bacteria</taxon>
        <taxon>Bacillati</taxon>
        <taxon>Actinomycetota</taxon>
        <taxon>Actinomycetes</taxon>
        <taxon>Pseudonocardiales</taxon>
        <taxon>Pseudonocardiaceae</taxon>
        <taxon>Saccharopolyspora</taxon>
    </lineage>
</organism>
<dbReference type="InterPro" id="IPR036291">
    <property type="entry name" value="NAD(P)-bd_dom_sf"/>
</dbReference>
<comment type="similarity">
    <text evidence="3">Belongs to the UDP-glucose/GDP-mannose dehydrogenase family.</text>
</comment>
<dbReference type="PANTHER" id="PTHR43491:SF1">
    <property type="entry name" value="UDP-N-ACETYL-D-MANNOSAMINE DEHYDROGENASE"/>
    <property type="match status" value="1"/>
</dbReference>
<sequence>MTQHHLALAVNGRERQLSGRLVAYQDRSEEDAVRRVSGLGTRVPKARQETVVILGLGYVGLPTACGLAARRSSVVGVDISEARLRAVADGDVDLPDAERAVLHDALADGSLRLVDDPEALAEADTVVVCVPTPVDEDRVPDLAALRGACATAVAHARPGQTIILTSTTFVGTTRELLVEPLRRRGLGVGTEVHVAFSPERIDPGNHDHVQRDTPRIVGGVTPECSARAARVIGDLTNSVYLVGSPESAELTKLYENIFRAVNLALANEIADICGALSLDPIEVTIAAGTKPYGFLGSFPGPGVGGHCIPCDPHYLLWQLREKGVAAPVIDQAMRSIDLRPDQVVRRAESMLAAAGTGAIGARVLMAGVSYKAGVRDLRESPALPIIAGLTRLGVDVRYHDPLIGEVELPDGSRLTGEPEPRGADWDLVIVHTVHPGFDYAWAGDCPQVLDATYQFDLAPHRQVV</sequence>
<keyword evidence="2" id="KW-0520">NAD</keyword>
<dbReference type="Pfam" id="PF03720">
    <property type="entry name" value="UDPG_MGDP_dh_C"/>
    <property type="match status" value="1"/>
</dbReference>
<dbReference type="NCBIfam" id="TIGR03026">
    <property type="entry name" value="NDP-sugDHase"/>
    <property type="match status" value="1"/>
</dbReference>
<dbReference type="InterPro" id="IPR001732">
    <property type="entry name" value="UDP-Glc/GDP-Man_DH_N"/>
</dbReference>
<proteinExistence type="inferred from homology"/>
<dbReference type="InterPro" id="IPR017476">
    <property type="entry name" value="UDP-Glc/GDP-Man"/>
</dbReference>
<dbReference type="Proteomes" id="UP000580474">
    <property type="component" value="Unassembled WGS sequence"/>
</dbReference>
<protein>
    <submittedName>
        <fullName evidence="5">Nucleotide sugar dehydrogenase</fullName>
    </submittedName>
</protein>
<evidence type="ECO:0000256" key="3">
    <source>
        <dbReference type="PIRNR" id="PIRNR000124"/>
    </source>
</evidence>
<dbReference type="AlphaFoldDB" id="A0A840NGK2"/>
<dbReference type="EMBL" id="JACHIV010000001">
    <property type="protein sequence ID" value="MBB5069215.1"/>
    <property type="molecule type" value="Genomic_DNA"/>
</dbReference>
<dbReference type="InterPro" id="IPR036220">
    <property type="entry name" value="UDP-Glc/GDP-Man_DH_C_sf"/>
</dbReference>
<dbReference type="Gene3D" id="3.40.50.720">
    <property type="entry name" value="NAD(P)-binding Rossmann-like Domain"/>
    <property type="match status" value="2"/>
</dbReference>
<dbReference type="InterPro" id="IPR028359">
    <property type="entry name" value="UDP_ManNAc/GlcNAc_DH"/>
</dbReference>
<dbReference type="GO" id="GO:0016628">
    <property type="term" value="F:oxidoreductase activity, acting on the CH-CH group of donors, NAD or NADP as acceptor"/>
    <property type="evidence" value="ECO:0007669"/>
    <property type="project" value="InterPro"/>
</dbReference>
<dbReference type="PIRSF" id="PIRSF500136">
    <property type="entry name" value="UDP_ManNAc_DH"/>
    <property type="match status" value="1"/>
</dbReference>
<evidence type="ECO:0000313" key="6">
    <source>
        <dbReference type="Proteomes" id="UP000580474"/>
    </source>
</evidence>
<feature type="domain" description="UDP-glucose/GDP-mannose dehydrogenase C-terminal" evidence="4">
    <location>
        <begin position="364"/>
        <end position="457"/>
    </location>
</feature>
<dbReference type="InterPro" id="IPR014026">
    <property type="entry name" value="UDP-Glc/GDP-Man_DH_dimer"/>
</dbReference>
<evidence type="ECO:0000313" key="5">
    <source>
        <dbReference type="EMBL" id="MBB5069215.1"/>
    </source>
</evidence>
<dbReference type="PANTHER" id="PTHR43491">
    <property type="entry name" value="UDP-N-ACETYL-D-MANNOSAMINE DEHYDROGENASE"/>
    <property type="match status" value="1"/>
</dbReference>
<dbReference type="PIRSF" id="PIRSF000124">
    <property type="entry name" value="UDPglc_GDPman_dh"/>
    <property type="match status" value="1"/>
</dbReference>
<keyword evidence="1" id="KW-0560">Oxidoreductase</keyword>
<name>A0A840NGK2_9PSEU</name>
<dbReference type="SMART" id="SM00984">
    <property type="entry name" value="UDPG_MGDP_dh_C"/>
    <property type="match status" value="1"/>
</dbReference>